<feature type="domain" description="Nuclease SbcCD subunit D C-terminal" evidence="9">
    <location>
        <begin position="281"/>
        <end position="369"/>
    </location>
</feature>
<protein>
    <recommendedName>
        <fullName evidence="3 7">Nuclease SbcCD subunit D</fullName>
    </recommendedName>
</protein>
<comment type="similarity">
    <text evidence="1 7">Belongs to the SbcD family.</text>
</comment>
<reference evidence="10" key="2">
    <citation type="submission" date="2021-09" db="EMBL/GenBank/DDBJ databases">
        <authorList>
            <person name="Gilroy R."/>
        </authorList>
    </citation>
    <scope>NUCLEOTIDE SEQUENCE</scope>
    <source>
        <strain evidence="10">ChiGjej5B5-7349</strain>
    </source>
</reference>
<dbReference type="NCBIfam" id="TIGR00619">
    <property type="entry name" value="sbcd"/>
    <property type="match status" value="1"/>
</dbReference>
<dbReference type="InterPro" id="IPR004593">
    <property type="entry name" value="SbcD"/>
</dbReference>
<dbReference type="InterPro" id="IPR029052">
    <property type="entry name" value="Metallo-depent_PP-like"/>
</dbReference>
<evidence type="ECO:0000256" key="3">
    <source>
        <dbReference type="ARBA" id="ARBA00013365"/>
    </source>
</evidence>
<proteinExistence type="inferred from homology"/>
<dbReference type="GO" id="GO:0008408">
    <property type="term" value="F:3'-5' exonuclease activity"/>
    <property type="evidence" value="ECO:0007669"/>
    <property type="project" value="InterPro"/>
</dbReference>
<comment type="subunit">
    <text evidence="2 7">Heterodimer of SbcC and SbcD.</text>
</comment>
<dbReference type="Proteomes" id="UP000784435">
    <property type="component" value="Unassembled WGS sequence"/>
</dbReference>
<keyword evidence="7" id="KW-0233">DNA recombination</keyword>
<dbReference type="SUPFAM" id="SSF56300">
    <property type="entry name" value="Metallo-dependent phosphatases"/>
    <property type="match status" value="1"/>
</dbReference>
<keyword evidence="5 7" id="KW-0378">Hydrolase</keyword>
<organism evidence="10 11">
    <name type="scientific">Brevibacterium senegalense</name>
    <dbReference type="NCBI Taxonomy" id="1033736"/>
    <lineage>
        <taxon>Bacteria</taxon>
        <taxon>Bacillati</taxon>
        <taxon>Actinomycetota</taxon>
        <taxon>Actinomycetes</taxon>
        <taxon>Micrococcales</taxon>
        <taxon>Brevibacteriaceae</taxon>
        <taxon>Brevibacterium</taxon>
    </lineage>
</organism>
<keyword evidence="7" id="KW-0255">Endonuclease</keyword>
<dbReference type="GO" id="GO:0006260">
    <property type="term" value="P:DNA replication"/>
    <property type="evidence" value="ECO:0007669"/>
    <property type="project" value="UniProtKB-KW"/>
</dbReference>
<keyword evidence="4 7" id="KW-0540">Nuclease</keyword>
<dbReference type="InterPro" id="IPR050535">
    <property type="entry name" value="DNA_Repair-Maintenance_Comp"/>
</dbReference>
<dbReference type="AlphaFoldDB" id="A0A921MDK6"/>
<dbReference type="PANTHER" id="PTHR30337">
    <property type="entry name" value="COMPONENT OF ATP-DEPENDENT DSDNA EXONUCLEASE"/>
    <property type="match status" value="1"/>
</dbReference>
<evidence type="ECO:0000256" key="5">
    <source>
        <dbReference type="ARBA" id="ARBA00022801"/>
    </source>
</evidence>
<dbReference type="Pfam" id="PF00149">
    <property type="entry name" value="Metallophos"/>
    <property type="match status" value="1"/>
</dbReference>
<dbReference type="InterPro" id="IPR026843">
    <property type="entry name" value="SbcD_C"/>
</dbReference>
<dbReference type="Gene3D" id="3.60.21.10">
    <property type="match status" value="1"/>
</dbReference>
<evidence type="ECO:0000256" key="6">
    <source>
        <dbReference type="ARBA" id="ARBA00022839"/>
    </source>
</evidence>
<evidence type="ECO:0000259" key="9">
    <source>
        <dbReference type="Pfam" id="PF12320"/>
    </source>
</evidence>
<evidence type="ECO:0000259" key="8">
    <source>
        <dbReference type="Pfam" id="PF00149"/>
    </source>
</evidence>
<comment type="caution">
    <text evidence="10">The sequence shown here is derived from an EMBL/GenBank/DDBJ whole genome shotgun (WGS) entry which is preliminary data.</text>
</comment>
<accession>A0A921MDK6</accession>
<dbReference type="Pfam" id="PF12320">
    <property type="entry name" value="SbcD_C"/>
    <property type="match status" value="1"/>
</dbReference>
<dbReference type="InterPro" id="IPR041796">
    <property type="entry name" value="Mre11_N"/>
</dbReference>
<dbReference type="GO" id="GO:0004519">
    <property type="term" value="F:endonuclease activity"/>
    <property type="evidence" value="ECO:0007669"/>
    <property type="project" value="UniProtKB-KW"/>
</dbReference>
<comment type="function">
    <text evidence="7">SbcCD cleaves DNA hairpin structures. These structures can inhibit DNA replication and are intermediates in certain DNA recombination reactions. The complex acts as a 3'-&gt;5' double strand exonuclease that can open hairpins. It also has a 5' single-strand endonuclease activity.</text>
</comment>
<dbReference type="InterPro" id="IPR004843">
    <property type="entry name" value="Calcineurin-like_PHP"/>
</dbReference>
<feature type="domain" description="Calcineurin-like phosphoesterase" evidence="8">
    <location>
        <begin position="1"/>
        <end position="228"/>
    </location>
</feature>
<evidence type="ECO:0000256" key="1">
    <source>
        <dbReference type="ARBA" id="ARBA00010555"/>
    </source>
</evidence>
<evidence type="ECO:0000313" key="10">
    <source>
        <dbReference type="EMBL" id="HJG80077.1"/>
    </source>
</evidence>
<evidence type="ECO:0000313" key="11">
    <source>
        <dbReference type="Proteomes" id="UP000784435"/>
    </source>
</evidence>
<dbReference type="CDD" id="cd00840">
    <property type="entry name" value="MPP_Mre11_N"/>
    <property type="match status" value="1"/>
</dbReference>
<evidence type="ECO:0000256" key="2">
    <source>
        <dbReference type="ARBA" id="ARBA00011322"/>
    </source>
</evidence>
<name>A0A921MDK6_9MICO</name>
<evidence type="ECO:0000256" key="4">
    <source>
        <dbReference type="ARBA" id="ARBA00022722"/>
    </source>
</evidence>
<keyword evidence="7" id="KW-0235">DNA replication</keyword>
<reference evidence="10" key="1">
    <citation type="journal article" date="2021" name="PeerJ">
        <title>Extensive microbial diversity within the chicken gut microbiome revealed by metagenomics and culture.</title>
        <authorList>
            <person name="Gilroy R."/>
            <person name="Ravi A."/>
            <person name="Getino M."/>
            <person name="Pursley I."/>
            <person name="Horton D.L."/>
            <person name="Alikhan N.F."/>
            <person name="Baker D."/>
            <person name="Gharbi K."/>
            <person name="Hall N."/>
            <person name="Watson M."/>
            <person name="Adriaenssens E.M."/>
            <person name="Foster-Nyarko E."/>
            <person name="Jarju S."/>
            <person name="Secka A."/>
            <person name="Antonio M."/>
            <person name="Oren A."/>
            <person name="Chaudhuri R.R."/>
            <person name="La Ragione R."/>
            <person name="Hildebrand F."/>
            <person name="Pallen M.J."/>
        </authorList>
    </citation>
    <scope>NUCLEOTIDE SEQUENCE</scope>
    <source>
        <strain evidence="10">ChiGjej5B5-7349</strain>
    </source>
</reference>
<evidence type="ECO:0000256" key="7">
    <source>
        <dbReference type="RuleBase" id="RU363069"/>
    </source>
</evidence>
<gene>
    <name evidence="7" type="primary">sbcD</name>
    <name evidence="10" type="ORF">K8V08_06665</name>
</gene>
<sequence>MRILHTSDWHLGRRLHGVDLTAAHRAFLDWLHALVEERAIDAVVVAGDVYDRAIPHPDALGLWEHAVTGILDRGVRIIASSGNHDSFVRLGLNRHHLDRAGVHLRTHLSDLTAGVRLDVDGALVDPDDDSPAVSIHGIPYLEPALVWERMGADRRTHAAVLTTAMDRITAHRDAHAPRDRLVVLAHAFVAGAASSESERDVSLGGVGVVPASVFDAADYAALGHLHRPQAITDRVRFSGSPLPFSFGEARTDKSVLEVEFTLSVDGTASPPAVTVHPVPHFRPVRTLTGTLEEVLKQAPQQPADALIAADLTDPQRVPGAVDRLRTAFPGFIRMTWTSLAQPAAASAEGSRGDDETRSDADVFADFHRLQRGGPPPAHAAHRFAAALSAVRTQDAGGVG</sequence>
<dbReference type="GO" id="GO:0006310">
    <property type="term" value="P:DNA recombination"/>
    <property type="evidence" value="ECO:0007669"/>
    <property type="project" value="UniProtKB-KW"/>
</dbReference>
<keyword evidence="6 7" id="KW-0269">Exonuclease</keyword>
<dbReference type="EMBL" id="DYUK01000145">
    <property type="protein sequence ID" value="HJG80077.1"/>
    <property type="molecule type" value="Genomic_DNA"/>
</dbReference>
<dbReference type="PANTHER" id="PTHR30337:SF0">
    <property type="entry name" value="NUCLEASE SBCCD SUBUNIT D"/>
    <property type="match status" value="1"/>
</dbReference>